<comment type="caution">
    <text evidence="7">The sequence shown here is derived from an EMBL/GenBank/DDBJ whole genome shotgun (WGS) entry which is preliminary data.</text>
</comment>
<organism evidence="7 8">
    <name type="scientific">Littorina saxatilis</name>
    <dbReference type="NCBI Taxonomy" id="31220"/>
    <lineage>
        <taxon>Eukaryota</taxon>
        <taxon>Metazoa</taxon>
        <taxon>Spiralia</taxon>
        <taxon>Lophotrochozoa</taxon>
        <taxon>Mollusca</taxon>
        <taxon>Gastropoda</taxon>
        <taxon>Caenogastropoda</taxon>
        <taxon>Littorinimorpha</taxon>
        <taxon>Littorinoidea</taxon>
        <taxon>Littorinidae</taxon>
        <taxon>Littorina</taxon>
    </lineage>
</organism>
<feature type="compositionally biased region" description="Basic residues" evidence="5">
    <location>
        <begin position="413"/>
        <end position="440"/>
    </location>
</feature>
<evidence type="ECO:0000256" key="1">
    <source>
        <dbReference type="ARBA" id="ARBA00004123"/>
    </source>
</evidence>
<feature type="compositionally biased region" description="Acidic residues" evidence="5">
    <location>
        <begin position="182"/>
        <end position="191"/>
    </location>
</feature>
<dbReference type="AlphaFoldDB" id="A0AAN9B788"/>
<feature type="region of interest" description="Disordered" evidence="5">
    <location>
        <begin position="360"/>
        <end position="396"/>
    </location>
</feature>
<evidence type="ECO:0000259" key="6">
    <source>
        <dbReference type="Pfam" id="PF09368"/>
    </source>
</evidence>
<gene>
    <name evidence="7" type="ORF">V1264_023521</name>
</gene>
<dbReference type="Pfam" id="PF04000">
    <property type="entry name" value="Sas10_Utp3"/>
    <property type="match status" value="1"/>
</dbReference>
<feature type="region of interest" description="Disordered" evidence="5">
    <location>
        <begin position="412"/>
        <end position="442"/>
    </location>
</feature>
<comment type="similarity">
    <text evidence="2">Belongs to the SAS10 family.</text>
</comment>
<evidence type="ECO:0000256" key="2">
    <source>
        <dbReference type="ARBA" id="ARBA00010979"/>
    </source>
</evidence>
<dbReference type="GO" id="GO:0000462">
    <property type="term" value="P:maturation of SSU-rRNA from tricistronic rRNA transcript (SSU-rRNA, 5.8S rRNA, LSU-rRNA)"/>
    <property type="evidence" value="ECO:0007669"/>
    <property type="project" value="TreeGrafter"/>
</dbReference>
<feature type="region of interest" description="Disordered" evidence="5">
    <location>
        <begin position="151"/>
        <end position="198"/>
    </location>
</feature>
<keyword evidence="3" id="KW-0597">Phosphoprotein</keyword>
<dbReference type="InterPro" id="IPR018972">
    <property type="entry name" value="Sas10_C_dom"/>
</dbReference>
<dbReference type="InterPro" id="IPR007146">
    <property type="entry name" value="Sas10/Utp3/C1D"/>
</dbReference>
<accession>A0AAN9B788</accession>
<dbReference type="PANTHER" id="PTHR13237:SF8">
    <property type="entry name" value="SOMETHING ABOUT SILENCING PROTEIN 10"/>
    <property type="match status" value="1"/>
</dbReference>
<feature type="compositionally biased region" description="Acidic residues" evidence="5">
    <location>
        <begin position="375"/>
        <end position="384"/>
    </location>
</feature>
<keyword evidence="8" id="KW-1185">Reference proteome</keyword>
<evidence type="ECO:0000313" key="8">
    <source>
        <dbReference type="Proteomes" id="UP001374579"/>
    </source>
</evidence>
<dbReference type="EMBL" id="JBAMIC010000011">
    <property type="protein sequence ID" value="KAK7100601.1"/>
    <property type="molecule type" value="Genomic_DNA"/>
</dbReference>
<evidence type="ECO:0000256" key="3">
    <source>
        <dbReference type="ARBA" id="ARBA00022553"/>
    </source>
</evidence>
<keyword evidence="4" id="KW-0539">Nucleus</keyword>
<name>A0AAN9B788_9CAEN</name>
<evidence type="ECO:0000313" key="7">
    <source>
        <dbReference type="EMBL" id="KAK7100601.1"/>
    </source>
</evidence>
<dbReference type="Pfam" id="PF09368">
    <property type="entry name" value="Sas10"/>
    <property type="match status" value="1"/>
</dbReference>
<feature type="region of interest" description="Disordered" evidence="5">
    <location>
        <begin position="83"/>
        <end position="102"/>
    </location>
</feature>
<evidence type="ECO:0000256" key="5">
    <source>
        <dbReference type="SAM" id="MobiDB-lite"/>
    </source>
</evidence>
<feature type="compositionally biased region" description="Basic and acidic residues" evidence="5">
    <location>
        <begin position="24"/>
        <end position="35"/>
    </location>
</feature>
<feature type="compositionally biased region" description="Acidic residues" evidence="5">
    <location>
        <begin position="86"/>
        <end position="99"/>
    </location>
</feature>
<evidence type="ECO:0000256" key="4">
    <source>
        <dbReference type="ARBA" id="ARBA00023242"/>
    </source>
</evidence>
<feature type="domain" description="Sas10 C-terminal" evidence="6">
    <location>
        <begin position="396"/>
        <end position="469"/>
    </location>
</feature>
<sequence length="470" mass="54478">MPKRGSNQPRGDESESDQYDDEISTFHKDREKILLDSDQAQSSGSEEVDLFPIDDDDSDDDDEEIAGFKQQLRQLRRNKFKKNMDSDLEEEEEKEEAEVPETTAWGSKRSWYMGGDVRDNKIILSGSEDEATAGTAALEEKEAMEIQKRHTALMSEEDFMIPKSTKKKSKPEKNRKKKQTLAEEDSDEENEIQGLVRSGRDELEKIETDFSKLSKKEEQEIMRKMHPEYIPLLNDFNSKCRELQDRILPLMRLVKDDKVQGLGAEYVRMKYHIITNYLSNGAFYMYLVAKRAKGIHEHPVIKRLVQFQNLYKRLLPVDERVKGDMDKLLERVKNGEDVGIVTSEGGADVTNKKRKLAKKMKEGAREKKRKVAAMEEAESGEDEQVAAQSGEENMDEEERRAITYQMEKNKGLTAHKKKEARNPRVKHRMKFRRAKIRRKGQVRDFKAHKNLYTGEVTGIRSGIIRSRKLK</sequence>
<dbReference type="GO" id="GO:0032040">
    <property type="term" value="C:small-subunit processome"/>
    <property type="evidence" value="ECO:0007669"/>
    <property type="project" value="TreeGrafter"/>
</dbReference>
<feature type="compositionally biased region" description="Basic residues" evidence="5">
    <location>
        <begin position="164"/>
        <end position="179"/>
    </location>
</feature>
<feature type="region of interest" description="Disordered" evidence="5">
    <location>
        <begin position="1"/>
        <end position="63"/>
    </location>
</feature>
<dbReference type="Proteomes" id="UP001374579">
    <property type="component" value="Unassembled WGS sequence"/>
</dbReference>
<dbReference type="PANTHER" id="PTHR13237">
    <property type="entry name" value="SOMETHING ABOUT SILENCING PROTEIN 10-RELATED"/>
    <property type="match status" value="1"/>
</dbReference>
<proteinExistence type="inferred from homology"/>
<reference evidence="7 8" key="1">
    <citation type="submission" date="2024-02" db="EMBL/GenBank/DDBJ databases">
        <title>Chromosome-scale genome assembly of the rough periwinkle Littorina saxatilis.</title>
        <authorList>
            <person name="De Jode A."/>
            <person name="Faria R."/>
            <person name="Formenti G."/>
            <person name="Sims Y."/>
            <person name="Smith T.P."/>
            <person name="Tracey A."/>
            <person name="Wood J.M.D."/>
            <person name="Zagrodzka Z.B."/>
            <person name="Johannesson K."/>
            <person name="Butlin R.K."/>
            <person name="Leder E.H."/>
        </authorList>
    </citation>
    <scope>NUCLEOTIDE SEQUENCE [LARGE SCALE GENOMIC DNA]</scope>
    <source>
        <strain evidence="7">Snail1</strain>
        <tissue evidence="7">Muscle</tissue>
    </source>
</reference>
<protein>
    <recommendedName>
        <fullName evidence="6">Sas10 C-terminal domain-containing protein</fullName>
    </recommendedName>
</protein>
<feature type="compositionally biased region" description="Acidic residues" evidence="5">
    <location>
        <begin position="14"/>
        <end position="23"/>
    </location>
</feature>
<feature type="compositionally biased region" description="Acidic residues" evidence="5">
    <location>
        <begin position="46"/>
        <end position="63"/>
    </location>
</feature>
<comment type="subcellular location">
    <subcellularLocation>
        <location evidence="1">Nucleus</location>
    </subcellularLocation>
</comment>